<accession>A0A2U2EK49</accession>
<protein>
    <submittedName>
        <fullName evidence="2">Uncharacterized protein</fullName>
    </submittedName>
</protein>
<keyword evidence="1" id="KW-0472">Membrane</keyword>
<dbReference type="EMBL" id="JRFS01000002">
    <property type="protein sequence ID" value="PWE84886.1"/>
    <property type="molecule type" value="Genomic_DNA"/>
</dbReference>
<evidence type="ECO:0000313" key="3">
    <source>
        <dbReference type="Proteomes" id="UP000245905"/>
    </source>
</evidence>
<comment type="caution">
    <text evidence="2">The sequence shown here is derived from an EMBL/GenBank/DDBJ whole genome shotgun (WGS) entry which is preliminary data.</text>
</comment>
<keyword evidence="1" id="KW-1133">Transmembrane helix</keyword>
<organism evidence="2 3">
    <name type="scientific">Agathobacter rectalis</name>
    <dbReference type="NCBI Taxonomy" id="39491"/>
    <lineage>
        <taxon>Bacteria</taxon>
        <taxon>Bacillati</taxon>
        <taxon>Bacillota</taxon>
        <taxon>Clostridia</taxon>
        <taxon>Lachnospirales</taxon>
        <taxon>Lachnospiraceae</taxon>
        <taxon>Agathobacter</taxon>
    </lineage>
</organism>
<keyword evidence="1" id="KW-0812">Transmembrane</keyword>
<gene>
    <name evidence="2" type="ORF">LD38_02065</name>
</gene>
<feature type="transmembrane region" description="Helical" evidence="1">
    <location>
        <begin position="109"/>
        <end position="126"/>
    </location>
</feature>
<evidence type="ECO:0000313" key="2">
    <source>
        <dbReference type="EMBL" id="PWE84886.1"/>
    </source>
</evidence>
<feature type="transmembrane region" description="Helical" evidence="1">
    <location>
        <begin position="80"/>
        <end position="103"/>
    </location>
</feature>
<dbReference type="AlphaFoldDB" id="A0A2U2EK49"/>
<dbReference type="RefSeq" id="WP_109257148.1">
    <property type="nucleotide sequence ID" value="NZ_JRFS01000002.1"/>
</dbReference>
<dbReference type="Proteomes" id="UP000245905">
    <property type="component" value="Unassembled WGS sequence"/>
</dbReference>
<evidence type="ECO:0000256" key="1">
    <source>
        <dbReference type="SAM" id="Phobius"/>
    </source>
</evidence>
<name>A0A2U2EK49_9FIRM</name>
<proteinExistence type="predicted"/>
<reference evidence="2 3" key="1">
    <citation type="submission" date="2014-09" db="EMBL/GenBank/DDBJ databases">
        <title>Butyrate-producing bacteria isolated from human gut.</title>
        <authorList>
            <person name="Zhang Q."/>
            <person name="Zhao L."/>
        </authorList>
    </citation>
    <scope>NUCLEOTIDE SEQUENCE [LARGE SCALE GENOMIC DNA]</scope>
    <source>
        <strain evidence="2 3">R22</strain>
    </source>
</reference>
<sequence length="130" mass="14644">MKLISLTCPNCNANLDDIDSSRPFCYCQYGGTKIALDDGTIRKETHIYDEAKIKETESSERVKMREMDIEREHSKQMNTILKYVLIFAAVLLAIGLILAAFDVEIGGDIIFFEMLAGAWGVLLKLAHDKK</sequence>